<dbReference type="InterPro" id="IPR045851">
    <property type="entry name" value="AMP-bd_C_sf"/>
</dbReference>
<evidence type="ECO:0000256" key="3">
    <source>
        <dbReference type="ARBA" id="ARBA00022598"/>
    </source>
</evidence>
<dbReference type="GO" id="GO:0043041">
    <property type="term" value="P:amino acid activation for nonribosomal peptide biosynthetic process"/>
    <property type="evidence" value="ECO:0007669"/>
    <property type="project" value="TreeGrafter"/>
</dbReference>
<dbReference type="GO" id="GO:0055088">
    <property type="term" value="P:lipid homeostasis"/>
    <property type="evidence" value="ECO:0007669"/>
    <property type="project" value="EnsemblFungi"/>
</dbReference>
<dbReference type="Gene3D" id="3.30.559.30">
    <property type="entry name" value="Nonribosomal peptide synthetase, condensation domain"/>
    <property type="match status" value="4"/>
</dbReference>
<dbReference type="eggNOG" id="KOG1178">
    <property type="taxonomic scope" value="Eukaryota"/>
</dbReference>
<dbReference type="STRING" id="1245745.A0A0A2VMB7"/>
<dbReference type="NCBIfam" id="NF003417">
    <property type="entry name" value="PRK04813.1"/>
    <property type="match status" value="5"/>
</dbReference>
<protein>
    <submittedName>
        <fullName evidence="7">HC-toxin synthetase</fullName>
    </submittedName>
</protein>
<dbReference type="InterPro" id="IPR042099">
    <property type="entry name" value="ANL_N_sf"/>
</dbReference>
<dbReference type="Gene3D" id="3.30.300.30">
    <property type="match status" value="4"/>
</dbReference>
<dbReference type="InterPro" id="IPR006162">
    <property type="entry name" value="Ppantetheine_attach_site"/>
</dbReference>
<reference evidence="7 8" key="1">
    <citation type="submission" date="2012-10" db="EMBL/GenBank/DDBJ databases">
        <title>Genome sequencing and analysis of entomopathogenic fungi Beauveria bassiana D1-5.</title>
        <authorList>
            <person name="Li Q."/>
            <person name="Wang L."/>
            <person name="Zhang Z."/>
            <person name="Wang Q."/>
            <person name="Ren J."/>
            <person name="Wang M."/>
            <person name="Xu W."/>
            <person name="Wang J."/>
            <person name="Lu Y."/>
            <person name="Du Q."/>
            <person name="Sun Z."/>
        </authorList>
    </citation>
    <scope>NUCLEOTIDE SEQUENCE [LARGE SCALE GENOMIC DNA]</scope>
    <source>
        <strain evidence="7 8">D1-5</strain>
    </source>
</reference>
<dbReference type="SUPFAM" id="SSF47336">
    <property type="entry name" value="ACP-like"/>
    <property type="match status" value="4"/>
</dbReference>
<dbReference type="InterPro" id="IPR023213">
    <property type="entry name" value="CAT-like_dom_sf"/>
</dbReference>
<dbReference type="InterPro" id="IPR020845">
    <property type="entry name" value="AMP-binding_CS"/>
</dbReference>
<dbReference type="Gene3D" id="1.10.1200.10">
    <property type="entry name" value="ACP-like"/>
    <property type="match status" value="4"/>
</dbReference>
<dbReference type="Pfam" id="PF00550">
    <property type="entry name" value="PP-binding"/>
    <property type="match status" value="4"/>
</dbReference>
<dbReference type="PROSITE" id="PS50075">
    <property type="entry name" value="CARRIER"/>
    <property type="match status" value="4"/>
</dbReference>
<feature type="region of interest" description="Disordered" evidence="5">
    <location>
        <begin position="4848"/>
        <end position="4869"/>
    </location>
</feature>
<dbReference type="HOGENOM" id="CLU_000022_60_0_1"/>
<dbReference type="OrthoDB" id="416786at2759"/>
<dbReference type="PANTHER" id="PTHR45527:SF3">
    <property type="entry name" value="SIDEROPHORE SYNTHETASE (EUROFUNG)"/>
    <property type="match status" value="1"/>
</dbReference>
<dbReference type="InterPro" id="IPR010071">
    <property type="entry name" value="AA_adenyl_dom"/>
</dbReference>
<dbReference type="FunFam" id="3.30.559.30:FF:000003">
    <property type="entry name" value="Nonribosomal peptide synthase SidD"/>
    <property type="match status" value="3"/>
</dbReference>
<feature type="domain" description="Carrier" evidence="6">
    <location>
        <begin position="1707"/>
        <end position="1783"/>
    </location>
</feature>
<dbReference type="SUPFAM" id="SSF52777">
    <property type="entry name" value="CoA-dependent acyltransferases"/>
    <property type="match status" value="8"/>
</dbReference>
<dbReference type="CDD" id="cd19545">
    <property type="entry name" value="FUM14_C_NRPS-like"/>
    <property type="match status" value="3"/>
</dbReference>
<keyword evidence="2" id="KW-0597">Phosphoprotein</keyword>
<dbReference type="Pfam" id="PF03109">
    <property type="entry name" value="ABC1"/>
    <property type="match status" value="1"/>
</dbReference>
<dbReference type="NCBIfam" id="TIGR01733">
    <property type="entry name" value="AA-adenyl-dom"/>
    <property type="match status" value="3"/>
</dbReference>
<dbReference type="InterPro" id="IPR001242">
    <property type="entry name" value="Condensation_dom"/>
</dbReference>
<dbReference type="InterPro" id="IPR036736">
    <property type="entry name" value="ACP-like_sf"/>
</dbReference>
<dbReference type="InterPro" id="IPR004147">
    <property type="entry name" value="ABC1_dom"/>
</dbReference>
<comment type="similarity">
    <text evidence="4">Belongs to the NRP synthetase family.</text>
</comment>
<dbReference type="PANTHER" id="PTHR45527">
    <property type="entry name" value="NONRIBOSOMAL PEPTIDE SYNTHETASE"/>
    <property type="match status" value="1"/>
</dbReference>
<dbReference type="GO" id="GO:0044550">
    <property type="term" value="P:secondary metabolite biosynthetic process"/>
    <property type="evidence" value="ECO:0007669"/>
    <property type="project" value="TreeGrafter"/>
</dbReference>
<evidence type="ECO:0000256" key="2">
    <source>
        <dbReference type="ARBA" id="ARBA00022553"/>
    </source>
</evidence>
<name>A0A0A2VMB7_BEABA</name>
<dbReference type="GO" id="GO:0005743">
    <property type="term" value="C:mitochondrial inner membrane"/>
    <property type="evidence" value="ECO:0007669"/>
    <property type="project" value="EnsemblFungi"/>
</dbReference>
<keyword evidence="3" id="KW-0436">Ligase</keyword>
<dbReference type="Pfam" id="PF00501">
    <property type="entry name" value="AMP-binding"/>
    <property type="match status" value="4"/>
</dbReference>
<feature type="region of interest" description="Disordered" evidence="5">
    <location>
        <begin position="4505"/>
        <end position="4532"/>
    </location>
</feature>
<dbReference type="EMBL" id="ANFO01000708">
    <property type="protein sequence ID" value="KGQ07270.1"/>
    <property type="molecule type" value="Genomic_DNA"/>
</dbReference>
<dbReference type="InterPro" id="IPR009081">
    <property type="entry name" value="PP-bd_ACP"/>
</dbReference>
<dbReference type="InterPro" id="IPR020806">
    <property type="entry name" value="PKS_PP-bd"/>
</dbReference>
<dbReference type="GO" id="GO:0016874">
    <property type="term" value="F:ligase activity"/>
    <property type="evidence" value="ECO:0007669"/>
    <property type="project" value="UniProtKB-KW"/>
</dbReference>
<dbReference type="InterPro" id="IPR000873">
    <property type="entry name" value="AMP-dep_synth/lig_dom"/>
</dbReference>
<dbReference type="eggNOG" id="KOG1176">
    <property type="taxonomic scope" value="Eukaryota"/>
</dbReference>
<dbReference type="GO" id="GO:0007005">
    <property type="term" value="P:mitochondrion organization"/>
    <property type="evidence" value="ECO:0007669"/>
    <property type="project" value="EnsemblFungi"/>
</dbReference>
<dbReference type="InterPro" id="IPR011009">
    <property type="entry name" value="Kinase-like_dom_sf"/>
</dbReference>
<dbReference type="GO" id="GO:0031177">
    <property type="term" value="F:phosphopantetheine binding"/>
    <property type="evidence" value="ECO:0007669"/>
    <property type="project" value="InterPro"/>
</dbReference>
<evidence type="ECO:0000259" key="6">
    <source>
        <dbReference type="PROSITE" id="PS50075"/>
    </source>
</evidence>
<dbReference type="PROSITE" id="PS00012">
    <property type="entry name" value="PHOSPHOPANTETHEINE"/>
    <property type="match status" value="3"/>
</dbReference>
<dbReference type="CDD" id="cd05918">
    <property type="entry name" value="A_NRPS_SidN3_like"/>
    <property type="match status" value="4"/>
</dbReference>
<dbReference type="CDD" id="cd13969">
    <property type="entry name" value="ADCK1-like"/>
    <property type="match status" value="1"/>
</dbReference>
<dbReference type="FunFam" id="3.40.50.12780:FF:000014">
    <property type="entry name" value="Nonribosomal peptide synthetase 1"/>
    <property type="match status" value="2"/>
</dbReference>
<feature type="compositionally biased region" description="Basic and acidic residues" evidence="5">
    <location>
        <begin position="4848"/>
        <end position="4863"/>
    </location>
</feature>
<proteinExistence type="inferred from homology"/>
<sequence length="5132" mass="564761">MNSSSENGTEISTSDLERIWGWNATVPEPVNRCVHDLIAKVTSRQPTAEAICSWDGSMTYKQLDTYSTRLAHYLVGLGVSPGKIVLLCFEKSMWTPVAMLAVMKAGGASVAVDLVQPEDRLRVIVQQVDPVLILSSSKQQQQSVANKLLSSMPPSASVVVVDEDRLSKLPIPQSSDMLPTVDPSSLLYIVFTSGSTGRPKGVSIRHSNLCSAVKYQQAAHGFKPDSRVYDFASYAFDVAWMNVLHTLTAGGVLCIPSEQDRRDNFSESIIRLGVTYAEMTPTMVYVLSPKTAETLQTIVLGGEKAHAEALDRFPKNVELKNTYGPSECTPTSTISNIDRSTDFSGSIGTGFGVNTWIVSPSDHTVLVPIGAVGELVIEGPLVGAGYIGDPEKTAAVFINDPPWLISGGPGFQGRSGRVYKTGDLVRYNQDGEVIFVGRQDTQIKVNGQRTELGEIEHIVKECLLKTAGDCRSLVEHITPTGSKRPVLVAFVDVDAMPDGDLYFETLGKRGAALEEQLTRRLPAYMTIFAFIPIKGFPLMVSGKLDRRSLRATGEAFNLEELTAMNPCRKEKQSPTTETEKAIQHLWASILNISPSSIGVDDSFLRVGGDSITVMKFVSLAREQGLHLTVAEILKKPRLGDLAAGVLSKSQSKSKSSGRDETVKPFSLLQPGGLSPEEIRLYAAKICSVAPDKIEDVFPCTPLQEGLLALTAKRAGDYVATETFALLPEVDPGRFRTAWKTFVSQTPILRTRMIDVPDQGIVQVVIDEGHHHHHVYLASGDDTRSLEDYIHEHQEIRMELGTPLLCARLVQQARGNYLIWTIHHALFDGWSMPIMLNLLETIYHDNKALSPPSPPPPFQDFVKHIVKGDQEQISAFWDSQLSNLDAQPFPALPAADYEPRPNAKLHHHIKDVQWPQAGVTPTMALRAAWAIVISQYTNNSRDVFYGVTVAGRHAPVHGIEAMMGPTIATVPLRVQLDYAKTVGEVLADVQQQAVDMIEFEQAGLLRISRVSRAARTACQFQTLLVVQHNNNNNNNNKSESTTTNTTTTISTAKKSTIFAPGTEEEEKSPDSGFIGAFDTYAINIICHLETDGGVWLQINYDDDIVTPDTISRMVAQMEHVLWQLCLPGNLGKQLGEAIITISETDWANIWKWNAQVPEAVERCVHELIADTTQRQPGADAIHAWDGTLTYGELDVWSTKLASYLASQGVGTGSIVPLCFEKTVWTPVAMLAVMKTGAASVALDPEQQPEQRLRAIVQQVEPKLLLSSTKYQSLAAQLTTSMSTLVVAIDRAWLLTLTQTLLLSSFPESLLALPNVEPSSPLFILFTSGTTGTPKGVIVTHSNFSSAIQYQQDFFGYHEPLARVYDFASYAFDAAWLNLLFSLAGGACLCIPSQDERRDDLAASMERFRVTHIDMTPTAASLLLLTDAAAAATKRLHTLTLGGERLLPTDAQRWSKSVKHVNNMYGPSECTATATISRITPEMVSGSIGVGVGVCTWIVDAQDSSSLVPVGCVGELLLEGPLVGPGYLGLPDKTAEAFIEDPPWLLRGGRRGRLYKSGDLVRYHQDGTLIFVGRKDTQVKLNGQRLEVEAIEHAIHTCFADGGYGRAVVEVITPNQGKQSVLVAFLDIGIADKNDFFKSMHERQAEIEEKLTQSLPTNIIISTFIPRNNLPLTAAGKINRQVLRAEAEAYTLSELTALNPYHKEQEKRPPTTEAEQTIQELWSSTLGISPDTISADDSFLRIGGDSVSAMRVVGLARSRGLYLTVADILKRPRLSNLATIVGKLVEPSQQPIATFSLVRSGIDARQTQLDAAKLCSVSPEQVQDVFPCTPLQEGLLALTARRAGDYVAQEVFELRQEIDTSRFQDAWHKWVANTPILRTRIVDLPGQGLVQVVVDEGYTWPETAVAESSEDLDHYMHMDNKHSMGLGVPLMRFRLVLQGQRHYLVWTIHHALYDGWSMSIMLSALESTYNGSTLAPPPPYQAFVHYIKSVSHQQIADFWSQQFLDLEAQAFPALPLPNYRPDSRQSIVRSISGLSWPKTDVTPTVVLRAALSVIVAQYTGLRDVIFGTTVAGRHVPVPGVERIVGPTIATVPLRVKLDYSQSATHFLAMMQEQMTKMIEYEQAGLLQISQLSPEAKAACQFQTLLVVQPEEETQTAGGLFAPDTEQKDEVNTEQGLVGAFDTYAINIICQLKQGGVRLQVNYDKEIVAAEQMANIISQIEFMLQQFCTSNLDDKLGDLISLNTVDLANIWTWNSVVPETARRCVHDIIAVSAARQPNDVAVHAWDGQLTYQELDTWSTRMAHHLVTLRVKGFVPLCFEKSMWTPVAMLAVMKAGAASVAMDPAQPEERLRMIVQQVKATLVLSSENQRDIADRLVAATAASSVVVGETALAQLPVPGPTAKLPVVKPEDALYVVFTSGSTGKPKGVVVTHSNMSSAIQHQQQALKFSKASRVYDFASYTFDLVWCNLLQVLAAGGTICIPSDQTRRTSPLQGIGQLEANVSLLTPSTIRALDVAGLAKLDTLHLIGESFRQDDIANIPHTTAIHNMYGPSLNTWVTEVTDHNILTPVGGIGELLLEGPLVTLGYLNEPEKTAQVFVQDPAWLLRGGSGPNQPGRHGRLYKTGDLVRYHQDGSLTFVGRKDTQVKINGQRLELGEVEHVVRKCLPNGVNAGVVIELITPSKGIKPILVAFLDISSSLKSSNGNAIELLNDAMKPSLAGFEERLAQQLPAYMTPSAFLPVLGFPRTASGKMDRRSLRAKGEALTLEELTANAGQQEKQAPETAAERQIQSLWSTVLNISPDSIGRDDSFLRIGGDSISVMKLVEAARQQDVFLTVADVFKSPRLRDLAATINERCQIQVEEVAPFSLLQPGFSSDDVRAQASKLCSVAADQIQDIFPCTPLQQGLLALTAKRAGDYVGQEIFTLHQTIDIARFKEAWNSLVAATPILRTRIIDLPGQGIVQVVVQGQPEWPTDAEHAIDLKFLADKDRLQPMGLGTSLTRFRLVHQSDHHHLVWTIHHALYDGWSLLSMLNSLEKAYNGEEASSAVPFQCFVAHMINNDPAQAAGFWGREMEGLEAPSFPALPTFNYQPVASQSTIRKISGLHWPRVDVTPSIAIRAAWSIVAAQYTGVEDVVFGATIAGRSAAVPGVESMVGPAIATVPLRVRLDDRSETVARFLIGMQEQAVKMIEFEQTGLSQISRVSAEAKAACQFQTLLVVQPIEETQIGSDLFLPDSDDDQEQGFMGSFDTYAVNVICDLEQDGLQLQITYDENIIPVENMTRIAAQLEHILRQLCNADMLHAKLADVMSINTLDLDDIWRWNATVPEALNRCVHDLIKETVDRQPQAIAIHAWDGQFTYQDLDKWSTQLAHQLVKLGLRAGSIVPICFEKSRWASVAMLAVMKAGGASAALDPAQSEERLATIVQQVQPQLMLASSGCQELAKRLAKPPGTAVIVVGEMQISQIATQEDAKLPTVAPHCPLFLLFTSGTTGTPKGVIVTHSNFCSTILHQHGYFGYDNSARVYDFSSYAFDAAWLNLLLSLVGGACLCVPSDDERRNDLAGSMKRYQITHVDMTPTAAGLLPESALRKLHTMTLGGEQLRPVDAQRWANLVKNVRNMYGPSECTATATILRIDSEAIVKGSIGKGVGLCTWIVDAETSSSLMPIGCVGELLLEGPLVGPGYLNEPEKTAAAFIEDPAWLVRGGLNYTGRRGRLYKTGDLVRYHHDGSIIYVGRQDTQVKINGQRLELGGVEHIIQEYLASTGGETGVVVELVKPFQSHKPVLVAFLDSTTTPVHELTQKLQAGLEDVLIQYLPTSVTITTFFPVTGFPQTATGKLDRKSLRAKVEALTLQELTATNIYQIEKHPPSTDAERLMQELWAAVLDISKESIGADDSFMRVGGDSISAMRLVGAARQRGYNLTVTDVLLHPKLSDASQRLCRIEDYEPAETAPKAPLQSLPSNIPNERLETVLQKWSSRDEQAQYISPVTDEQARSLSMTYSASRSMLFYHAFDCSTDVDLLSMIKACSVLVSRFDILRTVFIVEGDSFLQVVLRSMSLEVPTIVAEQGEDVETCMTALLRRESSKALGLGVPLTKFYIIYSEQQHMYRVILRLSHAQFDAISLGQIWSTFEDVSKDGIKASSEPLSSFTAHIESISGLDKQQAVSYWRELLQGCSVTKLNESISHDIKHDAGISVTKSIPQSQLRSLDFTFCTVLSAAWAHVLSKRSQIDDVVLGILAHGRDQALSEGVCGPCVNVVPLRVTLKDDWRVQDLLGAVHAQRVASIPYTQLGSREIVRSCTDWSQNAYYGTVIRHNSYSDDENRASRMHIFESLGSSAAPVDIDDVEVHIIAVSSNDNIDVEICFAANVVPADVAHQLAADLQATILQFYNGLVAPLHSLQELPPLSCSLPILSKPVHVNGIEAKTLLAEGCPPAKTEALRAAWKSVLGDGVELDLESPETFFDMGGDLISAGVLAAHVASQGMLQSRILGRAASSRCRVPRLPSSTSGGQWLARRSAQTGGPFQPMRPPSPQELGRPQAAKQYKRGRKWTRRFLWTAAVLGGVYAIDNQVYAAGLTRTARTFGTTLLVALDYNINFRAEPWFGGSVADLHHRSAERMATLLRENGGLYLKMGQAIAMQSAMLPPAFQKMFARMFDDAPQDDWHDVEAVIRADFGKSVEEVFGISFTGKPGYGVMEKKARASASVAQVHWARLPDGREVAIKVQKRDIAKQISWDLWAFKSVAWIYSKWFDIPFYSLIPYVAERLELETDFVNEAENSETMRNLIYNEKSMRGRVYIPITYPELTSRRVMTAEWIEGVQLWDKKAMTGRWMGGRGKGTPGARAPLPDVDMDAIRREVRTQPNQDRLKPERQEWKGPRGQGGLGLSTKEVMATVTDLFAAQIFQWGVVHCDPHPGNVFVRRLPSGRAEVVLIDHGLYVYMSPTFRNQYAEFWKALMTFDNATIERVTSQWGIKSADFFASATLMRPYEGGSQSTREALLSKDMEGKTAAERHHAMEQKMKQGLRDMLADEEKWPKELLFIGRNMRIVQSNNQYMGSPVNRIKMMGEWASRSLFRDTSLGWRARVRNAWRHVLFKVVMTASDVAFYVFKVRQWLGLGGNMEDVMEQRMKDMAQDMGIELQNDVFSG</sequence>
<dbReference type="Proteomes" id="UP000030106">
    <property type="component" value="Unassembled WGS sequence"/>
</dbReference>
<evidence type="ECO:0000256" key="4">
    <source>
        <dbReference type="ARBA" id="ARBA00029454"/>
    </source>
</evidence>
<gene>
    <name evidence="7" type="ORF">BBAD15_g7410</name>
</gene>
<dbReference type="FunFam" id="1.10.1200.10:FF:000005">
    <property type="entry name" value="Nonribosomal peptide synthetase 1"/>
    <property type="match status" value="4"/>
</dbReference>
<organism evidence="7 8">
    <name type="scientific">Beauveria bassiana D1-5</name>
    <dbReference type="NCBI Taxonomy" id="1245745"/>
    <lineage>
        <taxon>Eukaryota</taxon>
        <taxon>Fungi</taxon>
        <taxon>Dikarya</taxon>
        <taxon>Ascomycota</taxon>
        <taxon>Pezizomycotina</taxon>
        <taxon>Sordariomycetes</taxon>
        <taxon>Hypocreomycetidae</taxon>
        <taxon>Hypocreales</taxon>
        <taxon>Cordycipitaceae</taxon>
        <taxon>Beauveria</taxon>
    </lineage>
</organism>
<dbReference type="SMART" id="SM00823">
    <property type="entry name" value="PKS_PP"/>
    <property type="match status" value="3"/>
</dbReference>
<feature type="domain" description="Carrier" evidence="6">
    <location>
        <begin position="2775"/>
        <end position="2851"/>
    </location>
</feature>
<dbReference type="Gene3D" id="3.30.559.10">
    <property type="entry name" value="Chloramphenicol acetyltransferase-like domain"/>
    <property type="match status" value="4"/>
</dbReference>
<dbReference type="PROSITE" id="PS00455">
    <property type="entry name" value="AMP_BINDING"/>
    <property type="match status" value="4"/>
</dbReference>
<dbReference type="InterPro" id="IPR045307">
    <property type="entry name" value="ADCK1_dom"/>
</dbReference>
<dbReference type="Pfam" id="PF00668">
    <property type="entry name" value="Condensation"/>
    <property type="match status" value="4"/>
</dbReference>
<dbReference type="SUPFAM" id="SSF56801">
    <property type="entry name" value="Acetyl-CoA synthetase-like"/>
    <property type="match status" value="4"/>
</dbReference>
<feature type="domain" description="Carrier" evidence="6">
    <location>
        <begin position="3857"/>
        <end position="3933"/>
    </location>
</feature>
<dbReference type="SUPFAM" id="SSF56112">
    <property type="entry name" value="Protein kinase-like (PK-like)"/>
    <property type="match status" value="1"/>
</dbReference>
<dbReference type="Gene3D" id="3.40.50.12780">
    <property type="entry name" value="N-terminal domain of ligase-like"/>
    <property type="match status" value="4"/>
</dbReference>
<comment type="caution">
    <text evidence="7">The sequence shown here is derived from an EMBL/GenBank/DDBJ whole genome shotgun (WGS) entry which is preliminary data.</text>
</comment>
<feature type="domain" description="Carrier" evidence="6">
    <location>
        <begin position="573"/>
        <end position="649"/>
    </location>
</feature>
<accession>A0A0A2VMB7</accession>
<dbReference type="FunFam" id="3.30.300.30:FF:000015">
    <property type="entry name" value="Nonribosomal peptide synthase SidD"/>
    <property type="match status" value="4"/>
</dbReference>
<evidence type="ECO:0000313" key="8">
    <source>
        <dbReference type="Proteomes" id="UP000030106"/>
    </source>
</evidence>
<evidence type="ECO:0000256" key="5">
    <source>
        <dbReference type="SAM" id="MobiDB-lite"/>
    </source>
</evidence>
<keyword evidence="1" id="KW-0596">Phosphopantetheine</keyword>
<evidence type="ECO:0000313" key="7">
    <source>
        <dbReference type="EMBL" id="KGQ07270.1"/>
    </source>
</evidence>
<evidence type="ECO:0000256" key="1">
    <source>
        <dbReference type="ARBA" id="ARBA00022450"/>
    </source>
</evidence>